<dbReference type="EMBL" id="JARIHO010000003">
    <property type="protein sequence ID" value="KAJ7364556.1"/>
    <property type="molecule type" value="Genomic_DNA"/>
</dbReference>
<dbReference type="Proteomes" id="UP001218218">
    <property type="component" value="Unassembled WGS sequence"/>
</dbReference>
<sequence length="204" mass="21693">MSWLWSFNNQPSHAHKERLAANENATKLEIAARENAAKERIAASENATKERIAKMHADRRELAGGTGGKGGKSRKDGGHGGAGEASKLTFEQAAIYHQIIGGTGGEGGEGDVRGGDGGVGHGQRFEKLLVPGVTGRVPYTKTAKFCEDYELDEALQKLLKSAGFSTVGALLKVTDTDLREAHFKSGHIAELVAALEDWVATNVK</sequence>
<evidence type="ECO:0000256" key="1">
    <source>
        <dbReference type="SAM" id="MobiDB-lite"/>
    </source>
</evidence>
<evidence type="ECO:0000313" key="2">
    <source>
        <dbReference type="EMBL" id="KAJ7364556.1"/>
    </source>
</evidence>
<gene>
    <name evidence="2" type="ORF">DFH08DRAFT_1073221</name>
</gene>
<keyword evidence="3" id="KW-1185">Reference proteome</keyword>
<comment type="caution">
    <text evidence="2">The sequence shown here is derived from an EMBL/GenBank/DDBJ whole genome shotgun (WGS) entry which is preliminary data.</text>
</comment>
<name>A0AAD7APB5_9AGAR</name>
<protein>
    <submittedName>
        <fullName evidence="2">Uncharacterized protein</fullName>
    </submittedName>
</protein>
<dbReference type="AlphaFoldDB" id="A0AAD7APB5"/>
<reference evidence="2" key="1">
    <citation type="submission" date="2023-03" db="EMBL/GenBank/DDBJ databases">
        <title>Massive genome expansion in bonnet fungi (Mycena s.s.) driven by repeated elements and novel gene families across ecological guilds.</title>
        <authorList>
            <consortium name="Lawrence Berkeley National Laboratory"/>
            <person name="Harder C.B."/>
            <person name="Miyauchi S."/>
            <person name="Viragh M."/>
            <person name="Kuo A."/>
            <person name="Thoen E."/>
            <person name="Andreopoulos B."/>
            <person name="Lu D."/>
            <person name="Skrede I."/>
            <person name="Drula E."/>
            <person name="Henrissat B."/>
            <person name="Morin E."/>
            <person name="Kohler A."/>
            <person name="Barry K."/>
            <person name="LaButti K."/>
            <person name="Morin E."/>
            <person name="Salamov A."/>
            <person name="Lipzen A."/>
            <person name="Mereny Z."/>
            <person name="Hegedus B."/>
            <person name="Baldrian P."/>
            <person name="Stursova M."/>
            <person name="Weitz H."/>
            <person name="Taylor A."/>
            <person name="Grigoriev I.V."/>
            <person name="Nagy L.G."/>
            <person name="Martin F."/>
            <person name="Kauserud H."/>
        </authorList>
    </citation>
    <scope>NUCLEOTIDE SEQUENCE</scope>
    <source>
        <strain evidence="2">CBHHK002</strain>
    </source>
</reference>
<accession>A0AAD7APB5</accession>
<proteinExistence type="predicted"/>
<feature type="region of interest" description="Disordered" evidence="1">
    <location>
        <begin position="56"/>
        <end position="84"/>
    </location>
</feature>
<evidence type="ECO:0000313" key="3">
    <source>
        <dbReference type="Proteomes" id="UP001218218"/>
    </source>
</evidence>
<organism evidence="2 3">
    <name type="scientific">Mycena albidolilacea</name>
    <dbReference type="NCBI Taxonomy" id="1033008"/>
    <lineage>
        <taxon>Eukaryota</taxon>
        <taxon>Fungi</taxon>
        <taxon>Dikarya</taxon>
        <taxon>Basidiomycota</taxon>
        <taxon>Agaricomycotina</taxon>
        <taxon>Agaricomycetes</taxon>
        <taxon>Agaricomycetidae</taxon>
        <taxon>Agaricales</taxon>
        <taxon>Marasmiineae</taxon>
        <taxon>Mycenaceae</taxon>
        <taxon>Mycena</taxon>
    </lineage>
</organism>